<keyword evidence="1 2" id="KW-0238">DNA-binding</keyword>
<dbReference type="STRING" id="1314771.A0A197KBA0"/>
<dbReference type="GO" id="GO:0003677">
    <property type="term" value="F:DNA binding"/>
    <property type="evidence" value="ECO:0007669"/>
    <property type="project" value="UniProtKB-UniRule"/>
</dbReference>
<dbReference type="Pfam" id="PF00505">
    <property type="entry name" value="HMG_box"/>
    <property type="match status" value="1"/>
</dbReference>
<evidence type="ECO:0000256" key="1">
    <source>
        <dbReference type="ARBA" id="ARBA00023125"/>
    </source>
</evidence>
<evidence type="ECO:0000256" key="3">
    <source>
        <dbReference type="SAM" id="MobiDB-lite"/>
    </source>
</evidence>
<dbReference type="InterPro" id="IPR050342">
    <property type="entry name" value="HMGB"/>
</dbReference>
<gene>
    <name evidence="5" type="ORF">K457DRAFT_68351</name>
</gene>
<name>A0A197KBA0_9FUNG</name>
<proteinExistence type="predicted"/>
<dbReference type="SUPFAM" id="SSF47095">
    <property type="entry name" value="HMG-box"/>
    <property type="match status" value="1"/>
</dbReference>
<feature type="DNA-binding region" description="HMG box" evidence="2">
    <location>
        <begin position="20"/>
        <end position="88"/>
    </location>
</feature>
<dbReference type="SMART" id="SM00398">
    <property type="entry name" value="HMG"/>
    <property type="match status" value="1"/>
</dbReference>
<dbReference type="InterPro" id="IPR009071">
    <property type="entry name" value="HMG_box_dom"/>
</dbReference>
<organism evidence="5 6">
    <name type="scientific">Linnemannia elongata AG-77</name>
    <dbReference type="NCBI Taxonomy" id="1314771"/>
    <lineage>
        <taxon>Eukaryota</taxon>
        <taxon>Fungi</taxon>
        <taxon>Fungi incertae sedis</taxon>
        <taxon>Mucoromycota</taxon>
        <taxon>Mortierellomycotina</taxon>
        <taxon>Mortierellomycetes</taxon>
        <taxon>Mortierellales</taxon>
        <taxon>Mortierellaceae</taxon>
        <taxon>Linnemannia</taxon>
    </lineage>
</organism>
<keyword evidence="2" id="KW-0539">Nucleus</keyword>
<dbReference type="PRINTS" id="PR00886">
    <property type="entry name" value="HIGHMOBLTY12"/>
</dbReference>
<accession>A0A197KBA0</accession>
<dbReference type="InterPro" id="IPR036910">
    <property type="entry name" value="HMG_box_dom_sf"/>
</dbReference>
<dbReference type="OrthoDB" id="1919336at2759"/>
<dbReference type="GO" id="GO:0005634">
    <property type="term" value="C:nucleus"/>
    <property type="evidence" value="ECO:0007669"/>
    <property type="project" value="UniProtKB-UniRule"/>
</dbReference>
<feature type="region of interest" description="Disordered" evidence="3">
    <location>
        <begin position="82"/>
        <end position="115"/>
    </location>
</feature>
<protein>
    <recommendedName>
        <fullName evidence="4">HMG box domain-containing protein</fullName>
    </recommendedName>
</protein>
<feature type="compositionally biased region" description="Gly residues" evidence="3">
    <location>
        <begin position="95"/>
        <end position="108"/>
    </location>
</feature>
<evidence type="ECO:0000313" key="5">
    <source>
        <dbReference type="EMBL" id="OAQ33669.1"/>
    </source>
</evidence>
<dbReference type="PANTHER" id="PTHR48112">
    <property type="entry name" value="HIGH MOBILITY GROUP PROTEIN DSP1"/>
    <property type="match status" value="1"/>
</dbReference>
<dbReference type="EMBL" id="KV442020">
    <property type="protein sequence ID" value="OAQ33669.1"/>
    <property type="molecule type" value="Genomic_DNA"/>
</dbReference>
<sequence length="115" mass="13055">MSKKKIKKAAVPVIKDKNCPKRPRNSYIFFTLMKRDDIKKKHPGFKPTEITKMLGEEWQKLSETEKESYGSMAEDDKKRYQTEMEEYDSSNTGGPMPGSGGNTGGGHGMMENMGW</sequence>
<dbReference type="Proteomes" id="UP000078512">
    <property type="component" value="Unassembled WGS sequence"/>
</dbReference>
<dbReference type="AlphaFoldDB" id="A0A197KBA0"/>
<feature type="domain" description="HMG box" evidence="4">
    <location>
        <begin position="20"/>
        <end position="88"/>
    </location>
</feature>
<dbReference type="PANTHER" id="PTHR48112:SF22">
    <property type="entry name" value="MITOCHONDRIAL TRANSCRIPTION FACTOR A, ISOFORM B"/>
    <property type="match status" value="1"/>
</dbReference>
<evidence type="ECO:0000313" key="6">
    <source>
        <dbReference type="Proteomes" id="UP000078512"/>
    </source>
</evidence>
<dbReference type="Gene3D" id="1.10.30.10">
    <property type="entry name" value="High mobility group box domain"/>
    <property type="match status" value="1"/>
</dbReference>
<keyword evidence="6" id="KW-1185">Reference proteome</keyword>
<evidence type="ECO:0000256" key="2">
    <source>
        <dbReference type="PROSITE-ProRule" id="PRU00267"/>
    </source>
</evidence>
<reference evidence="5 6" key="1">
    <citation type="submission" date="2016-05" db="EMBL/GenBank/DDBJ databases">
        <title>Genome sequencing reveals origins of a unique bacterial endosymbiosis in the earliest lineages of terrestrial Fungi.</title>
        <authorList>
            <consortium name="DOE Joint Genome Institute"/>
            <person name="Uehling J."/>
            <person name="Gryganskyi A."/>
            <person name="Hameed K."/>
            <person name="Tschaplinski T."/>
            <person name="Misztal P."/>
            <person name="Wu S."/>
            <person name="Desiro A."/>
            <person name="Vande Pol N."/>
            <person name="Du Z.-Y."/>
            <person name="Zienkiewicz A."/>
            <person name="Zienkiewicz K."/>
            <person name="Morin E."/>
            <person name="Tisserant E."/>
            <person name="Splivallo R."/>
            <person name="Hainaut M."/>
            <person name="Henrissat B."/>
            <person name="Ohm R."/>
            <person name="Kuo A."/>
            <person name="Yan J."/>
            <person name="Lipzen A."/>
            <person name="Nolan M."/>
            <person name="Labutti K."/>
            <person name="Barry K."/>
            <person name="Goldstein A."/>
            <person name="Labbe J."/>
            <person name="Schadt C."/>
            <person name="Tuskan G."/>
            <person name="Grigoriev I."/>
            <person name="Martin F."/>
            <person name="Vilgalys R."/>
            <person name="Bonito G."/>
        </authorList>
    </citation>
    <scope>NUCLEOTIDE SEQUENCE [LARGE SCALE GENOMIC DNA]</scope>
    <source>
        <strain evidence="5 6">AG-77</strain>
    </source>
</reference>
<evidence type="ECO:0000259" key="4">
    <source>
        <dbReference type="PROSITE" id="PS50118"/>
    </source>
</evidence>
<dbReference type="PROSITE" id="PS50118">
    <property type="entry name" value="HMG_BOX_2"/>
    <property type="match status" value="1"/>
</dbReference>